<keyword evidence="9 15" id="KW-1133">Transmembrane helix</keyword>
<evidence type="ECO:0000259" key="16">
    <source>
        <dbReference type="SMART" id="SM01205"/>
    </source>
</evidence>
<evidence type="ECO:0000256" key="13">
    <source>
        <dbReference type="ARBA" id="ARBA00047777"/>
    </source>
</evidence>
<comment type="similarity">
    <text evidence="2">Belongs to the glycosyltransferase 48 family.</text>
</comment>
<comment type="catalytic activity">
    <reaction evidence="13">
        <text>[(1-&gt;3)-beta-D-glucosyl](n) + UDP-alpha-D-glucose = [(1-&gt;3)-beta-D-glucosyl](n+1) + UDP + H(+)</text>
        <dbReference type="Rhea" id="RHEA:21476"/>
        <dbReference type="Rhea" id="RHEA-COMP:11146"/>
        <dbReference type="Rhea" id="RHEA-COMP:14303"/>
        <dbReference type="ChEBI" id="CHEBI:15378"/>
        <dbReference type="ChEBI" id="CHEBI:37671"/>
        <dbReference type="ChEBI" id="CHEBI:58223"/>
        <dbReference type="ChEBI" id="CHEBI:58885"/>
        <dbReference type="EC" id="2.4.1.34"/>
    </reaction>
</comment>
<evidence type="ECO:0000256" key="7">
    <source>
        <dbReference type="ARBA" id="ARBA00022692"/>
    </source>
</evidence>
<dbReference type="EMBL" id="WJXA01000001">
    <property type="protein sequence ID" value="KAF7153960.1"/>
    <property type="molecule type" value="Genomic_DNA"/>
</dbReference>
<feature type="transmembrane region" description="Helical" evidence="15">
    <location>
        <begin position="1737"/>
        <end position="1757"/>
    </location>
</feature>
<keyword evidence="4" id="KW-1003">Cell membrane</keyword>
<dbReference type="PANTHER" id="PTHR12741">
    <property type="entry name" value="LYST-INTERACTING PROTEIN LIP5 DOPAMINE RESPONSIVE PROTEIN DRG-1"/>
    <property type="match status" value="1"/>
</dbReference>
<dbReference type="PANTHER" id="PTHR12741:SF48">
    <property type="entry name" value="1,3-BETA-GLUCAN SYNTHASE COMPONENT FKS1-RELATED"/>
    <property type="match status" value="1"/>
</dbReference>
<evidence type="ECO:0000313" key="17">
    <source>
        <dbReference type="EMBL" id="KAF7153960.1"/>
    </source>
</evidence>
<keyword evidence="5" id="KW-0328">Glycosyltransferase</keyword>
<dbReference type="GO" id="GO:0071555">
    <property type="term" value="P:cell wall organization"/>
    <property type="evidence" value="ECO:0007669"/>
    <property type="project" value="UniProtKB-KW"/>
</dbReference>
<dbReference type="GO" id="GO:0006075">
    <property type="term" value="P:(1-&gt;3)-beta-D-glucan biosynthetic process"/>
    <property type="evidence" value="ECO:0007669"/>
    <property type="project" value="InterPro"/>
</dbReference>
<evidence type="ECO:0000256" key="10">
    <source>
        <dbReference type="ARBA" id="ARBA00023136"/>
    </source>
</evidence>
<evidence type="ECO:0000256" key="5">
    <source>
        <dbReference type="ARBA" id="ARBA00022676"/>
    </source>
</evidence>
<dbReference type="Gene3D" id="1.25.40.270">
    <property type="entry name" value="Vacuolar protein sorting-associated protein vta1"/>
    <property type="match status" value="1"/>
</dbReference>
<dbReference type="Proteomes" id="UP000626092">
    <property type="component" value="Unassembled WGS sequence"/>
</dbReference>
<feature type="transmembrane region" description="Helical" evidence="15">
    <location>
        <begin position="1824"/>
        <end position="1847"/>
    </location>
</feature>
<protein>
    <recommendedName>
        <fullName evidence="12">1,3-beta-glucan synthase</fullName>
        <ecNumber evidence="3">2.4.1.34</ecNumber>
    </recommendedName>
    <alternativeName>
        <fullName evidence="12">1,3-beta-glucan synthase</fullName>
    </alternativeName>
</protein>
<dbReference type="GO" id="GO:0008360">
    <property type="term" value="P:regulation of cell shape"/>
    <property type="evidence" value="ECO:0007669"/>
    <property type="project" value="UniProtKB-KW"/>
</dbReference>
<evidence type="ECO:0000256" key="4">
    <source>
        <dbReference type="ARBA" id="ARBA00022475"/>
    </source>
</evidence>
<dbReference type="InterPro" id="IPR058851">
    <property type="entry name" value="CALS1_helical"/>
</dbReference>
<feature type="transmembrane region" description="Helical" evidence="15">
    <location>
        <begin position="752"/>
        <end position="774"/>
    </location>
</feature>
<feature type="domain" description="1,3-beta-glucan synthase component FKS1-like" evidence="16">
    <location>
        <begin position="347"/>
        <end position="463"/>
    </location>
</feature>
<evidence type="ECO:0000256" key="8">
    <source>
        <dbReference type="ARBA" id="ARBA00022960"/>
    </source>
</evidence>
<dbReference type="EC" id="2.4.1.34" evidence="3"/>
<feature type="transmembrane region" description="Helical" evidence="15">
    <location>
        <begin position="1705"/>
        <end position="1725"/>
    </location>
</feature>
<feature type="transmembrane region" description="Helical" evidence="15">
    <location>
        <begin position="717"/>
        <end position="740"/>
    </location>
</feature>
<dbReference type="FunFam" id="1.25.40.270:FF:000002">
    <property type="entry name" value="callose synthase 3"/>
    <property type="match status" value="1"/>
</dbReference>
<keyword evidence="11" id="KW-0961">Cell wall biogenesis/degradation</keyword>
<feature type="transmembrane region" description="Helical" evidence="15">
    <location>
        <begin position="850"/>
        <end position="869"/>
    </location>
</feature>
<comment type="caution">
    <text evidence="17">The sequence shown here is derived from an EMBL/GenBank/DDBJ whole genome shotgun (WGS) entry which is preliminary data.</text>
</comment>
<sequence>MSSRGGGSDQPPPQRRIMRTQTAGNLGEIFDSEVVPSSLVEIAPILRVANEVEKANPRVAYLCRFYAFEKAHRLDPTSSGRGVRQFKTALLQRLEKENEPTFVGRVKKSDSREMQSFYQHYYKKYIQALQNAADKADRAQLTKAYQTANVLFEVLKAVNQTQSIEVDREILETHDKVAEKTQIYVPYNILPLDPDSANQAIMRYPEIQAALVALRNTRGLPWPRDYKKKQEEDILDWLQAMFGFQKDNVANQREHLILLLANVHIRQFPKPDQQPKLDERALNEVMKKLFKSYKKWCKYLDRKSSLWRAALINIGREVDNVLSNMFMSYRMLWWDVMLPTIQQEVQQRKLLYMGLYLLIWGEAANLRFMPECLCYIYHHMAFELYGMLAGNVSPMTGENVKPAYGGEDEAFLRKVVTPIYEVIAQEAARSRKGISKHSQWRNYDDLNEYFWSVDCFRLGWPMRADADFFCPPIDKHHVEKTNGGPPPACILKDSKPTVGKDRWVGKVNFVEIRSYWHMFRSFDRMWSFFILCLQAMIIVAWNGSGNPSSIFSSDIFKKVLSVFITAAILKLGQEVNWSFVVKLKKQRFQVLGKLNVEITSGRELLWSYCRQRRRTIEGDSCDLKKLSMFLTSKPRWRFKTAVDFVAGDTTVLDFILSWKARRSMSIHVKLRYILKVLSAAAWVVILPITYAYTWENPPGFAQTIKSWFGNNSKSPSLFILAITIYLSPNMLAAILFLLPFIRRFLERSNYRVVMLMMWWSQALCLISGSLGYMLEGGCMKARFLFSSNSTHGGTAYYYVHHVLGSSSNDKVGIQLLYRGVSLIRPLVNPTKAIMSVHITNYQWHEFFPRAKNNIGVVIALWAPIVLVYFMDVQIWYAIFSTIFGGIYGAFRRLGEIRTLGMLRSRFQSLPGAFNACLIPEEKSEPTKKKGLKASLSFSRNFAENPTKKEKEPARFAQLWNTIISSFREEDLISNREMDLLLVPYWADRELNLIQWPPFLLASKIPIALDMAKDSNGKDRELKKRIEADNYMSCAVRECYASFRNIIRVLVQGESEKKVIDFIFSEVDKHVDEGDLLRIYKMSALPILYDLFVKLIKYLLENKQTDRDQVVILFQDMLEVVTIDIMMEDHISSLVVDSGSEYEGMTPLDQQYQLFASPEAITFPVQETERWKEKIKRLDLLLTVKESAMDVPSNLEARRRISFFSNSLFMEMPPAPKVRNMLSFSVLTPYYTEDVLFSLNELEEQNEDGVSILFYLQKIFPDEWKNFLERVNCTNEELFKETDELEEKLEKLRLWASYRGQTLTRTVRGMMYYRKALELQAFLDMAKDEDLMEGIKAVELNMEDQVNGERSLWAQCQAVADMKFTYVVSCQQYGIDKRSGNPRAQDILRLMTTYPSLRVAFIDEVEEPSKDRTKKINQKVYYSSLVKAALPKSSNTLEPEQNLDQVIYRIKLPGPAILGEGKPENQNHAIIFTRGEGLQTIDMNQDNYLEEALKMRNLLQEFLKKHDGVRFPSILGLREHIFTGSVSSLAWFMSNQETSFVTIGQRLLADPLKVRFHYGHPDVFDRLFHLARGGVSKASKTINLSEDIFAGFNSTLREGNVTHHEYIQVGKGRDVGLNQISQFEAKIANGNGEQTLSRDIYRLGHRFDFFRMLSCYFTTVGSYFSTLITVLTVYVFLYGRLYLVLSGLEEGLSKQPGIRNNKPLQVALASQSFVQIGFLMALPMVMEIGLERGFRTALSEFILMQLQLAPVFFTFSLGTKTHYYGRTLLHGGAKYRPTGRGFVVFHAKFAENYRLYSRSHFVKGLELMILLIVYQMFGVSYRGSVAYVLITISMWFMVGTWLFAPFLFNPSGFEWQKIVDDWTDWNKWINNRGGIGVPPEKSWESWWEQEQEHLRHSGKRGIAAEILLAIRFFIYQYGLVYHLTITKHTKSFLVYGISWLVIFLILFVMKTVSVGRRKFSANFQLMFRIIKGMIFVTFVSILVTLIALPHMTMQDILVCILAFMPTGWGLLLVIERSLRLRLLKLASLLYIDLGSGHQFVPSLAAMKLSWDCSFSPLLHFSPGFLLSRNFRLVCCSTKLLAEVYRFRVFSVAKGRIVLLVTRTSFRPRKVEDKD</sequence>
<evidence type="ECO:0000256" key="15">
    <source>
        <dbReference type="SAM" id="Phobius"/>
    </source>
</evidence>
<name>A0A834LZD1_RHOSS</name>
<dbReference type="Pfam" id="PF14288">
    <property type="entry name" value="FKS1_dom1"/>
    <property type="match status" value="1"/>
</dbReference>
<evidence type="ECO:0000256" key="6">
    <source>
        <dbReference type="ARBA" id="ARBA00022679"/>
    </source>
</evidence>
<reference evidence="17" key="1">
    <citation type="submission" date="2019-11" db="EMBL/GenBank/DDBJ databases">
        <authorList>
            <person name="Liu Y."/>
            <person name="Hou J."/>
            <person name="Li T.-Q."/>
            <person name="Guan C.-H."/>
            <person name="Wu X."/>
            <person name="Wu H.-Z."/>
            <person name="Ling F."/>
            <person name="Zhang R."/>
            <person name="Shi X.-G."/>
            <person name="Ren J.-P."/>
            <person name="Chen E.-F."/>
            <person name="Sun J.-M."/>
        </authorList>
    </citation>
    <scope>NUCLEOTIDE SEQUENCE</scope>
    <source>
        <strain evidence="17">Adult_tree_wgs_1</strain>
        <tissue evidence="17">Leaves</tissue>
    </source>
</reference>
<keyword evidence="8" id="KW-0133">Cell shape</keyword>
<dbReference type="InterPro" id="IPR003440">
    <property type="entry name" value="Glyco_trans_48_dom"/>
</dbReference>
<keyword evidence="18" id="KW-1185">Reference proteome</keyword>
<feature type="transmembrane region" description="Helical" evidence="15">
    <location>
        <begin position="525"/>
        <end position="543"/>
    </location>
</feature>
<feature type="transmembrane region" description="Helical" evidence="15">
    <location>
        <begin position="1931"/>
        <end position="1948"/>
    </location>
</feature>
<organism evidence="17 18">
    <name type="scientific">Rhododendron simsii</name>
    <name type="common">Sims's rhododendron</name>
    <dbReference type="NCBI Taxonomy" id="118357"/>
    <lineage>
        <taxon>Eukaryota</taxon>
        <taxon>Viridiplantae</taxon>
        <taxon>Streptophyta</taxon>
        <taxon>Embryophyta</taxon>
        <taxon>Tracheophyta</taxon>
        <taxon>Spermatophyta</taxon>
        <taxon>Magnoliopsida</taxon>
        <taxon>eudicotyledons</taxon>
        <taxon>Gunneridae</taxon>
        <taxon>Pentapetalae</taxon>
        <taxon>asterids</taxon>
        <taxon>Ericales</taxon>
        <taxon>Ericaceae</taxon>
        <taxon>Ericoideae</taxon>
        <taxon>Rhodoreae</taxon>
        <taxon>Rhododendron</taxon>
    </lineage>
</organism>
<evidence type="ECO:0000256" key="3">
    <source>
        <dbReference type="ARBA" id="ARBA00012589"/>
    </source>
</evidence>
<evidence type="ECO:0000256" key="9">
    <source>
        <dbReference type="ARBA" id="ARBA00022989"/>
    </source>
</evidence>
<keyword evidence="7 15" id="KW-0812">Transmembrane</keyword>
<feature type="transmembrane region" description="Helical" evidence="15">
    <location>
        <begin position="1968"/>
        <end position="1987"/>
    </location>
</feature>
<comment type="subcellular location">
    <subcellularLocation>
        <location evidence="1">Cell membrane</location>
        <topology evidence="1">Multi-pass membrane protein</topology>
    </subcellularLocation>
</comment>
<feature type="transmembrane region" description="Helical" evidence="15">
    <location>
        <begin position="874"/>
        <end position="890"/>
    </location>
</feature>
<feature type="transmembrane region" description="Helical" evidence="15">
    <location>
        <begin position="1993"/>
        <end position="2013"/>
    </location>
</feature>
<dbReference type="OrthoDB" id="1880850at2759"/>
<dbReference type="GO" id="GO:0000148">
    <property type="term" value="C:1,3-beta-D-glucan synthase complex"/>
    <property type="evidence" value="ECO:0007669"/>
    <property type="project" value="InterPro"/>
</dbReference>
<evidence type="ECO:0000256" key="11">
    <source>
        <dbReference type="ARBA" id="ARBA00023316"/>
    </source>
</evidence>
<dbReference type="Pfam" id="PF02364">
    <property type="entry name" value="Glucan_synthase"/>
    <property type="match status" value="1"/>
</dbReference>
<feature type="transmembrane region" description="Helical" evidence="15">
    <location>
        <begin position="555"/>
        <end position="572"/>
    </location>
</feature>
<evidence type="ECO:0000256" key="2">
    <source>
        <dbReference type="ARBA" id="ARBA00009040"/>
    </source>
</evidence>
<feature type="transmembrane region" description="Helical" evidence="15">
    <location>
        <begin position="672"/>
        <end position="692"/>
    </location>
</feature>
<evidence type="ECO:0000256" key="12">
    <source>
        <dbReference type="ARBA" id="ARBA00032165"/>
    </source>
</evidence>
<evidence type="ECO:0000256" key="1">
    <source>
        <dbReference type="ARBA" id="ARBA00004651"/>
    </source>
</evidence>
<evidence type="ECO:0000313" key="18">
    <source>
        <dbReference type="Proteomes" id="UP000626092"/>
    </source>
</evidence>
<dbReference type="SMART" id="SM01205">
    <property type="entry name" value="FKS1_dom1"/>
    <property type="match status" value="1"/>
</dbReference>
<dbReference type="InterPro" id="IPR039431">
    <property type="entry name" value="Vta1/CALS_N"/>
</dbReference>
<gene>
    <name evidence="17" type="ORF">RHSIM_Rhsim01G0186600</name>
</gene>
<keyword evidence="14" id="KW-0175">Coiled coil</keyword>
<feature type="transmembrane region" description="Helical" evidence="15">
    <location>
        <begin position="1662"/>
        <end position="1684"/>
    </location>
</feature>
<keyword evidence="10 15" id="KW-0472">Membrane</keyword>
<dbReference type="InterPro" id="IPR026899">
    <property type="entry name" value="FKS1-like_dom1"/>
</dbReference>
<accession>A0A834LZD1</accession>
<dbReference type="GO" id="GO:0003843">
    <property type="term" value="F:1,3-beta-D-glucan synthase activity"/>
    <property type="evidence" value="ECO:0007669"/>
    <property type="project" value="UniProtKB-EC"/>
</dbReference>
<proteinExistence type="inferred from homology"/>
<dbReference type="Pfam" id="PF04652">
    <property type="entry name" value="Vta1"/>
    <property type="match status" value="1"/>
</dbReference>
<dbReference type="GO" id="GO:0005886">
    <property type="term" value="C:plasma membrane"/>
    <property type="evidence" value="ECO:0007669"/>
    <property type="project" value="UniProtKB-SubCell"/>
</dbReference>
<dbReference type="InterPro" id="IPR023175">
    <property type="entry name" value="Vta1/CALS_N_sf"/>
</dbReference>
<feature type="coiled-coil region" evidence="14">
    <location>
        <begin position="1267"/>
        <end position="1294"/>
    </location>
</feature>
<keyword evidence="6" id="KW-0808">Transferase</keyword>
<dbReference type="Pfam" id="PF25968">
    <property type="entry name" value="CALS1"/>
    <property type="match status" value="1"/>
</dbReference>
<evidence type="ECO:0000256" key="14">
    <source>
        <dbReference type="SAM" id="Coils"/>
    </source>
</evidence>